<dbReference type="OrthoDB" id="3945102at2759"/>
<keyword evidence="3" id="KW-1185">Reference proteome</keyword>
<name>A0A6A6WEA9_9PEZI</name>
<dbReference type="RefSeq" id="XP_033603609.1">
    <property type="nucleotide sequence ID" value="XM_033740197.1"/>
</dbReference>
<gene>
    <name evidence="2" type="ORF">EJ05DRAFT_254516</name>
</gene>
<evidence type="ECO:0000313" key="2">
    <source>
        <dbReference type="EMBL" id="KAF2761158.1"/>
    </source>
</evidence>
<evidence type="ECO:0008006" key="4">
    <source>
        <dbReference type="Google" id="ProtNLM"/>
    </source>
</evidence>
<organism evidence="2 3">
    <name type="scientific">Pseudovirgaria hyperparasitica</name>
    <dbReference type="NCBI Taxonomy" id="470096"/>
    <lineage>
        <taxon>Eukaryota</taxon>
        <taxon>Fungi</taxon>
        <taxon>Dikarya</taxon>
        <taxon>Ascomycota</taxon>
        <taxon>Pezizomycotina</taxon>
        <taxon>Dothideomycetes</taxon>
        <taxon>Dothideomycetes incertae sedis</taxon>
        <taxon>Acrospermales</taxon>
        <taxon>Acrospermaceae</taxon>
        <taxon>Pseudovirgaria</taxon>
    </lineage>
</organism>
<reference evidence="2" key="1">
    <citation type="journal article" date="2020" name="Stud. Mycol.">
        <title>101 Dothideomycetes genomes: a test case for predicting lifestyles and emergence of pathogens.</title>
        <authorList>
            <person name="Haridas S."/>
            <person name="Albert R."/>
            <person name="Binder M."/>
            <person name="Bloem J."/>
            <person name="Labutti K."/>
            <person name="Salamov A."/>
            <person name="Andreopoulos B."/>
            <person name="Baker S."/>
            <person name="Barry K."/>
            <person name="Bills G."/>
            <person name="Bluhm B."/>
            <person name="Cannon C."/>
            <person name="Castanera R."/>
            <person name="Culley D."/>
            <person name="Daum C."/>
            <person name="Ezra D."/>
            <person name="Gonzalez J."/>
            <person name="Henrissat B."/>
            <person name="Kuo A."/>
            <person name="Liang C."/>
            <person name="Lipzen A."/>
            <person name="Lutzoni F."/>
            <person name="Magnuson J."/>
            <person name="Mondo S."/>
            <person name="Nolan M."/>
            <person name="Ohm R."/>
            <person name="Pangilinan J."/>
            <person name="Park H.-J."/>
            <person name="Ramirez L."/>
            <person name="Alfaro M."/>
            <person name="Sun H."/>
            <person name="Tritt A."/>
            <person name="Yoshinaga Y."/>
            <person name="Zwiers L.-H."/>
            <person name="Turgeon B."/>
            <person name="Goodwin S."/>
            <person name="Spatafora J."/>
            <person name="Crous P."/>
            <person name="Grigoriev I."/>
        </authorList>
    </citation>
    <scope>NUCLEOTIDE SEQUENCE</scope>
    <source>
        <strain evidence="2">CBS 121739</strain>
    </source>
</reference>
<proteinExistence type="predicted"/>
<dbReference type="Proteomes" id="UP000799437">
    <property type="component" value="Unassembled WGS sequence"/>
</dbReference>
<evidence type="ECO:0000256" key="1">
    <source>
        <dbReference type="SAM" id="MobiDB-lite"/>
    </source>
</evidence>
<evidence type="ECO:0000313" key="3">
    <source>
        <dbReference type="Proteomes" id="UP000799437"/>
    </source>
</evidence>
<dbReference type="AlphaFoldDB" id="A0A6A6WEA9"/>
<protein>
    <recommendedName>
        <fullName evidence="4">BTB domain-containing protein</fullName>
    </recommendedName>
</protein>
<feature type="region of interest" description="Disordered" evidence="1">
    <location>
        <begin position="25"/>
        <end position="52"/>
    </location>
</feature>
<dbReference type="EMBL" id="ML996567">
    <property type="protein sequence ID" value="KAF2761158.1"/>
    <property type="molecule type" value="Genomic_DNA"/>
</dbReference>
<dbReference type="GeneID" id="54481251"/>
<feature type="region of interest" description="Disordered" evidence="1">
    <location>
        <begin position="489"/>
        <end position="522"/>
    </location>
</feature>
<feature type="compositionally biased region" description="Basic and acidic residues" evidence="1">
    <location>
        <begin position="510"/>
        <end position="522"/>
    </location>
</feature>
<accession>A0A6A6WEA9</accession>
<sequence length="522" mass="58217">MNTSRVSDSWDDFYESDEGLFWQKPCPPTPTSTTALRESAADPCTSDSPTLPLLSSPSSVWNPYIEPCRNLPDRNTHLWSGNHATSRGAQTYTPAITAVSPRPQQIQQWPAQPSLQSLDNLDFLTLIPGDAALSISLPSGGISTINGLIVEVIAEKCPLLAYSFESGESGSPRASVEAPSRVLIICLLRFIYVGDYLDGVDGCSILVHAQLCRMAELFEIPELQVMAHANVIRETEVSCSKPTPPADLCEAIRFIFDHLADQTPLVDTILHYCVHCFLYHQLNTNDEFQKLTFEMRKFTQELCRTNFQRGFEDDGAIDIVRLQTEEATPFTRAEQTRMALGDFLYDFHGLDSYSDVDCNTHTRRDRNSTAECVFVHRPKHRGIYTSSDESDEETTPFDFTLVRRPKANAHWVKAINELDSSSSGLEMENNDERMSRVGHICHQVEAEVYEADHSMSESDSDYDEARASGAAKIGSLYVRNKEADEGDLTASFATIKPQHEANRGGSAPSHNDEKSDSDWSLL</sequence>